<evidence type="ECO:0000313" key="5">
    <source>
        <dbReference type="Proteomes" id="UP000003980"/>
    </source>
</evidence>
<organism evidence="4 5">
    <name type="scientific">Metallosphaera yellowstonensis MK1</name>
    <dbReference type="NCBI Taxonomy" id="671065"/>
    <lineage>
        <taxon>Archaea</taxon>
        <taxon>Thermoproteota</taxon>
        <taxon>Thermoprotei</taxon>
        <taxon>Sulfolobales</taxon>
        <taxon>Sulfolobaceae</taxon>
        <taxon>Metallosphaera</taxon>
    </lineage>
</organism>
<dbReference type="GO" id="GO:0006412">
    <property type="term" value="P:translation"/>
    <property type="evidence" value="ECO:0007669"/>
    <property type="project" value="InterPro"/>
</dbReference>
<dbReference type="GO" id="GO:0005840">
    <property type="term" value="C:ribosome"/>
    <property type="evidence" value="ECO:0007669"/>
    <property type="project" value="UniProtKB-KW"/>
</dbReference>
<keyword evidence="5" id="KW-1185">Reference proteome</keyword>
<dbReference type="eggNOG" id="arCOG04293">
    <property type="taxonomic scope" value="Archaea"/>
</dbReference>
<dbReference type="AlphaFoldDB" id="H2C8G0"/>
<dbReference type="EMBL" id="JH597770">
    <property type="protein sequence ID" value="EHP68436.1"/>
    <property type="molecule type" value="Genomic_DNA"/>
</dbReference>
<dbReference type="GO" id="GO:0003735">
    <property type="term" value="F:structural constituent of ribosome"/>
    <property type="evidence" value="ECO:0007669"/>
    <property type="project" value="InterPro"/>
</dbReference>
<feature type="compositionally biased region" description="Basic and acidic residues" evidence="3">
    <location>
        <begin position="21"/>
        <end position="42"/>
    </location>
</feature>
<evidence type="ECO:0000256" key="2">
    <source>
        <dbReference type="ARBA" id="ARBA00023274"/>
    </source>
</evidence>
<evidence type="ECO:0000313" key="4">
    <source>
        <dbReference type="EMBL" id="EHP68436.1"/>
    </source>
</evidence>
<name>H2C8G0_9CREN</name>
<reference evidence="4 5" key="1">
    <citation type="submission" date="2012-01" db="EMBL/GenBank/DDBJ databases">
        <title>Improved High-Quality Draft sequence of Metallosphaera yellowstonensis MK1.</title>
        <authorList>
            <consortium name="US DOE Joint Genome Institute"/>
            <person name="Lucas S."/>
            <person name="Han J."/>
            <person name="Cheng J.-F."/>
            <person name="Goodwin L."/>
            <person name="Pitluck S."/>
            <person name="Peters L."/>
            <person name="Teshima H."/>
            <person name="Detter J.C."/>
            <person name="Han C."/>
            <person name="Tapia R."/>
            <person name="Land M."/>
            <person name="Hauser L."/>
            <person name="Kyrpides N."/>
            <person name="Kozubal M."/>
            <person name="Macur R.E."/>
            <person name="Jay Z."/>
            <person name="Inskeep W."/>
            <person name="Woyke T."/>
        </authorList>
    </citation>
    <scope>NUCLEOTIDE SEQUENCE [LARGE SCALE GENOMIC DNA]</scope>
    <source>
        <strain evidence="4 5">MK1</strain>
    </source>
</reference>
<dbReference type="OrthoDB" id="28200at2157"/>
<accession>H2C8G0</accession>
<keyword evidence="2" id="KW-0687">Ribonucleoprotein</keyword>
<keyword evidence="1 4" id="KW-0689">Ribosomal protein</keyword>
<evidence type="ECO:0000256" key="3">
    <source>
        <dbReference type="SAM" id="MobiDB-lite"/>
    </source>
</evidence>
<dbReference type="STRING" id="671065.MetMK1DRAFT_00028700"/>
<dbReference type="Pfam" id="PF04758">
    <property type="entry name" value="Ribosomal_S30"/>
    <property type="match status" value="1"/>
</dbReference>
<proteinExistence type="predicted"/>
<dbReference type="HOGENOM" id="CLU_209471_0_0_2"/>
<protein>
    <submittedName>
        <fullName evidence="4">Ribosomal protein S30</fullName>
    </submittedName>
</protein>
<evidence type="ECO:0000256" key="1">
    <source>
        <dbReference type="ARBA" id="ARBA00022980"/>
    </source>
</evidence>
<dbReference type="GO" id="GO:1990904">
    <property type="term" value="C:ribonucleoprotein complex"/>
    <property type="evidence" value="ECO:0007669"/>
    <property type="project" value="UniProtKB-KW"/>
</dbReference>
<dbReference type="Proteomes" id="UP000003980">
    <property type="component" value="Unassembled WGS sequence"/>
</dbReference>
<dbReference type="RefSeq" id="WP_009074838.1">
    <property type="nucleotide sequence ID" value="NZ_JH597770.1"/>
</dbReference>
<gene>
    <name evidence="4" type="ORF">MetMK1DRAFT_00028700</name>
</gene>
<sequence>MPSHGSLTKAGKVRGQTPKIQPKEKHKEPPRVRNRMEYERRVLKGSQKPQRAARRM</sequence>
<dbReference type="NCBIfam" id="NF006817">
    <property type="entry name" value="PRK09336.1"/>
    <property type="match status" value="1"/>
</dbReference>
<feature type="region of interest" description="Disordered" evidence="3">
    <location>
        <begin position="1"/>
        <end position="56"/>
    </location>
</feature>
<dbReference type="InterPro" id="IPR006846">
    <property type="entry name" value="Ribosomal_eS30"/>
</dbReference>